<name>A0A6I8M3X6_9PSEU</name>
<evidence type="ECO:0008006" key="3">
    <source>
        <dbReference type="Google" id="ProtNLM"/>
    </source>
</evidence>
<keyword evidence="2" id="KW-1185">Reference proteome</keyword>
<reference evidence="1 2" key="1">
    <citation type="submission" date="2019-09" db="EMBL/GenBank/DDBJ databases">
        <authorList>
            <person name="Leyn A S."/>
        </authorList>
    </citation>
    <scope>NUCLEOTIDE SEQUENCE [LARGE SCALE GENOMIC DNA]</scope>
    <source>
        <strain evidence="1">AA231_1</strain>
    </source>
</reference>
<dbReference type="RefSeq" id="WP_230863003.1">
    <property type="nucleotide sequence ID" value="NZ_CABVGP010000003.1"/>
</dbReference>
<dbReference type="Gene3D" id="3.40.50.300">
    <property type="entry name" value="P-loop containing nucleotide triphosphate hydrolases"/>
    <property type="match status" value="1"/>
</dbReference>
<evidence type="ECO:0000313" key="2">
    <source>
        <dbReference type="Proteomes" id="UP000399805"/>
    </source>
</evidence>
<dbReference type="SUPFAM" id="SSF52540">
    <property type="entry name" value="P-loop containing nucleoside triphosphate hydrolases"/>
    <property type="match status" value="1"/>
</dbReference>
<gene>
    <name evidence="1" type="ORF">AA23TX_07658</name>
</gene>
<dbReference type="InterPro" id="IPR027417">
    <property type="entry name" value="P-loop_NTPase"/>
</dbReference>
<evidence type="ECO:0000313" key="1">
    <source>
        <dbReference type="EMBL" id="VVJ22741.1"/>
    </source>
</evidence>
<sequence>MLREHDVPGGLNIALIATICRFSLDAGYHVILEGILSTARYGPMLRQLAADHRGCSTFFYLDVPFAETVRRHTGRPQAVEFTPEDMRGWYVPDDRLGVADELIISASLSMENTVRYVLKRGLSADLT</sequence>
<protein>
    <recommendedName>
        <fullName evidence="3">Kinase</fullName>
    </recommendedName>
</protein>
<dbReference type="AlphaFoldDB" id="A0A6I8M3X6"/>
<organism evidence="1 2">
    <name type="scientific">Amycolatopsis camponoti</name>
    <dbReference type="NCBI Taxonomy" id="2606593"/>
    <lineage>
        <taxon>Bacteria</taxon>
        <taxon>Bacillati</taxon>
        <taxon>Actinomycetota</taxon>
        <taxon>Actinomycetes</taxon>
        <taxon>Pseudonocardiales</taxon>
        <taxon>Pseudonocardiaceae</taxon>
        <taxon>Amycolatopsis</taxon>
    </lineage>
</organism>
<dbReference type="Proteomes" id="UP000399805">
    <property type="component" value="Unassembled WGS sequence"/>
</dbReference>
<proteinExistence type="predicted"/>
<accession>A0A6I8M3X6</accession>
<dbReference type="EMBL" id="CABVGP010000003">
    <property type="protein sequence ID" value="VVJ22741.1"/>
    <property type="molecule type" value="Genomic_DNA"/>
</dbReference>